<organism evidence="1 2">
    <name type="scientific">Trichoderma asperellum (strain ATCC 204424 / CBS 433.97 / NBRC 101777)</name>
    <dbReference type="NCBI Taxonomy" id="1042311"/>
    <lineage>
        <taxon>Eukaryota</taxon>
        <taxon>Fungi</taxon>
        <taxon>Dikarya</taxon>
        <taxon>Ascomycota</taxon>
        <taxon>Pezizomycotina</taxon>
        <taxon>Sordariomycetes</taxon>
        <taxon>Hypocreomycetidae</taxon>
        <taxon>Hypocreales</taxon>
        <taxon>Hypocreaceae</taxon>
        <taxon>Trichoderma</taxon>
    </lineage>
</organism>
<keyword evidence="2" id="KW-1185">Reference proteome</keyword>
<dbReference type="AlphaFoldDB" id="A0A2T3Z2I9"/>
<sequence length="162" mass="18478">MPNLDVPACFFDFNSPEDLILHETNHRKQICHSPGCQYPLFSSAKILKDRMGKFHVQRSRTVPRKSIKKHVQPSGPTLNFSFPSPPSVQEQQRFNGSLGIGEHFVKRFSHESPGIVQLNYNKMLDFVKPFERASDTLHSFDDLYTADILRGDINISAFDDAD</sequence>
<accession>A0A2T3Z2I9</accession>
<evidence type="ECO:0000313" key="1">
    <source>
        <dbReference type="EMBL" id="PTB39031.1"/>
    </source>
</evidence>
<dbReference type="STRING" id="1042311.A0A2T3Z2I9"/>
<proteinExistence type="predicted"/>
<name>A0A2T3Z2I9_TRIA4</name>
<protein>
    <submittedName>
        <fullName evidence="1">Uncharacterized protein</fullName>
    </submittedName>
</protein>
<reference evidence="1 2" key="1">
    <citation type="submission" date="2016-07" db="EMBL/GenBank/DDBJ databases">
        <title>Multiple horizontal gene transfer events from other fungi enriched the ability of initially mycotrophic Trichoderma (Ascomycota) to feed on dead plant biomass.</title>
        <authorList>
            <consortium name="DOE Joint Genome Institute"/>
            <person name="Aerts A."/>
            <person name="Atanasova L."/>
            <person name="Chenthamara K."/>
            <person name="Zhang J."/>
            <person name="Grujic M."/>
            <person name="Henrissat B."/>
            <person name="Kuo A."/>
            <person name="Salamov A."/>
            <person name="Lipzen A."/>
            <person name="Labutti K."/>
            <person name="Barry K."/>
            <person name="Miao Y."/>
            <person name="Rahimi M.J."/>
            <person name="Shen Q."/>
            <person name="Grigoriev I.V."/>
            <person name="Kubicek C.P."/>
            <person name="Druzhinina I.S."/>
        </authorList>
    </citation>
    <scope>NUCLEOTIDE SEQUENCE [LARGE SCALE GENOMIC DNA]</scope>
    <source>
        <strain evidence="1 2">CBS 433.97</strain>
    </source>
</reference>
<dbReference type="Proteomes" id="UP000240493">
    <property type="component" value="Unassembled WGS sequence"/>
</dbReference>
<dbReference type="EMBL" id="KZ679265">
    <property type="protein sequence ID" value="PTB39031.1"/>
    <property type="molecule type" value="Genomic_DNA"/>
</dbReference>
<gene>
    <name evidence="1" type="ORF">M441DRAFT_71371</name>
</gene>
<evidence type="ECO:0000313" key="2">
    <source>
        <dbReference type="Proteomes" id="UP000240493"/>
    </source>
</evidence>